<evidence type="ECO:0000313" key="2">
    <source>
        <dbReference type="EMBL" id="PVH98608.1"/>
    </source>
</evidence>
<feature type="compositionally biased region" description="Pro residues" evidence="1">
    <location>
        <begin position="378"/>
        <end position="394"/>
    </location>
</feature>
<evidence type="ECO:0000313" key="3">
    <source>
        <dbReference type="Proteomes" id="UP000244855"/>
    </source>
</evidence>
<dbReference type="EMBL" id="KZ805409">
    <property type="protein sequence ID" value="PVH98608.1"/>
    <property type="molecule type" value="Genomic_DNA"/>
</dbReference>
<proteinExistence type="predicted"/>
<feature type="region of interest" description="Disordered" evidence="1">
    <location>
        <begin position="336"/>
        <end position="401"/>
    </location>
</feature>
<gene>
    <name evidence="2" type="ORF">DM02DRAFT_657132</name>
</gene>
<reference evidence="2 3" key="1">
    <citation type="journal article" date="2018" name="Sci. Rep.">
        <title>Comparative genomics provides insights into the lifestyle and reveals functional heterogeneity of dark septate endophytic fungi.</title>
        <authorList>
            <person name="Knapp D.G."/>
            <person name="Nemeth J.B."/>
            <person name="Barry K."/>
            <person name="Hainaut M."/>
            <person name="Henrissat B."/>
            <person name="Johnson J."/>
            <person name="Kuo A."/>
            <person name="Lim J.H.P."/>
            <person name="Lipzen A."/>
            <person name="Nolan M."/>
            <person name="Ohm R.A."/>
            <person name="Tamas L."/>
            <person name="Grigoriev I.V."/>
            <person name="Spatafora J.W."/>
            <person name="Nagy L.G."/>
            <person name="Kovacs G.M."/>
        </authorList>
    </citation>
    <scope>NUCLEOTIDE SEQUENCE [LARGE SCALE GENOMIC DNA]</scope>
    <source>
        <strain evidence="2 3">DSE2036</strain>
    </source>
</reference>
<dbReference type="AlphaFoldDB" id="A0A2V1DKL4"/>
<name>A0A2V1DKL4_9PLEO</name>
<accession>A0A2V1DKL4</accession>
<sequence length="478" mass="52662">MTTAPETTYMVTPILKCKVPPVLIKDTAPFAVLRVPVVISVDEQTQSTPSMPPSKRSINIPVTLSLLAFARCNTPGLTLSYNHCHVGTPEIEENEEEEETEEVLENWPPTEIQTMSTGGNEGVLAFPTLHPSPLQETQPPTPQFGTLITRPLENKDYSLTPMAHQPRGNNSLELMYEPLLSASTLSELSNLAHELQTVLAMWRCCNGAQFYFFSQYVVNIGDTGNKKDMVRAWCEIFTHLAVSTADNIPHFQHSLLEAIARLPETEFRGIRADLENMTFRDIFRSILKISAAISKHREICRGCPDLLSIILTPANLPNNCWVLAPRIDNHQTTNIIANDPALSPPSPSTAPPWTPILSTPSPWTPIASPPSVSLPQPSSSPPPPSPSTPSPSIPSPSQRRHMEHNKYRVIIEQDATENNNSEVTGNTTPNTLDFINIACSNYVLMHSMPLATNIRGSGWIPPLDTGSESVPQRHCNIS</sequence>
<feature type="compositionally biased region" description="Pro residues" evidence="1">
    <location>
        <begin position="342"/>
        <end position="354"/>
    </location>
</feature>
<keyword evidence="3" id="KW-1185">Reference proteome</keyword>
<protein>
    <submittedName>
        <fullName evidence="2">Uncharacterized protein</fullName>
    </submittedName>
</protein>
<dbReference type="Proteomes" id="UP000244855">
    <property type="component" value="Unassembled WGS sequence"/>
</dbReference>
<organism evidence="2 3">
    <name type="scientific">Periconia macrospinosa</name>
    <dbReference type="NCBI Taxonomy" id="97972"/>
    <lineage>
        <taxon>Eukaryota</taxon>
        <taxon>Fungi</taxon>
        <taxon>Dikarya</taxon>
        <taxon>Ascomycota</taxon>
        <taxon>Pezizomycotina</taxon>
        <taxon>Dothideomycetes</taxon>
        <taxon>Pleosporomycetidae</taxon>
        <taxon>Pleosporales</taxon>
        <taxon>Massarineae</taxon>
        <taxon>Periconiaceae</taxon>
        <taxon>Periconia</taxon>
    </lineage>
</organism>
<evidence type="ECO:0000256" key="1">
    <source>
        <dbReference type="SAM" id="MobiDB-lite"/>
    </source>
</evidence>